<dbReference type="EMBL" id="QGML01000524">
    <property type="protein sequence ID" value="TVY91536.1"/>
    <property type="molecule type" value="Genomic_DNA"/>
</dbReference>
<dbReference type="InterPro" id="IPR029052">
    <property type="entry name" value="Metallo-depent_PP-like"/>
</dbReference>
<dbReference type="GO" id="GO:0006303">
    <property type="term" value="P:double-strand break repair via nonhomologous end joining"/>
    <property type="evidence" value="ECO:0007669"/>
    <property type="project" value="TreeGrafter"/>
</dbReference>
<dbReference type="GO" id="GO:0030870">
    <property type="term" value="C:Mre11 complex"/>
    <property type="evidence" value="ECO:0007669"/>
    <property type="project" value="TreeGrafter"/>
</dbReference>
<sequence length="69" mass="7987">MPPQRDADTIRILIATDSHVGYCERDPIRKDDSSRSFNEVMELAKSEDASSPTSLRRMYLNKLRLIWSC</sequence>
<dbReference type="GO" id="GO:0000723">
    <property type="term" value="P:telomere maintenance"/>
    <property type="evidence" value="ECO:0007669"/>
    <property type="project" value="TreeGrafter"/>
</dbReference>
<reference evidence="1 2" key="1">
    <citation type="submission" date="2018-05" db="EMBL/GenBank/DDBJ databases">
        <title>Genome sequencing and assembly of the regulated plant pathogen Lachnellula willkommii and related sister species for the development of diagnostic species identification markers.</title>
        <authorList>
            <person name="Giroux E."/>
            <person name="Bilodeau G."/>
        </authorList>
    </citation>
    <scope>NUCLEOTIDE SEQUENCE [LARGE SCALE GENOMIC DNA]</scope>
    <source>
        <strain evidence="1 2">CBS 172.35</strain>
    </source>
</reference>
<dbReference type="Gene3D" id="3.60.21.10">
    <property type="match status" value="1"/>
</dbReference>
<organism evidence="1 2">
    <name type="scientific">Lachnellula willkommii</name>
    <dbReference type="NCBI Taxonomy" id="215461"/>
    <lineage>
        <taxon>Eukaryota</taxon>
        <taxon>Fungi</taxon>
        <taxon>Dikarya</taxon>
        <taxon>Ascomycota</taxon>
        <taxon>Pezizomycotina</taxon>
        <taxon>Leotiomycetes</taxon>
        <taxon>Helotiales</taxon>
        <taxon>Lachnaceae</taxon>
        <taxon>Lachnellula</taxon>
    </lineage>
</organism>
<protein>
    <submittedName>
        <fullName evidence="1">Double-strand break repair protein</fullName>
    </submittedName>
</protein>
<evidence type="ECO:0000313" key="2">
    <source>
        <dbReference type="Proteomes" id="UP000315522"/>
    </source>
</evidence>
<dbReference type="GO" id="GO:0031573">
    <property type="term" value="P:mitotic intra-S DNA damage checkpoint signaling"/>
    <property type="evidence" value="ECO:0007669"/>
    <property type="project" value="TreeGrafter"/>
</dbReference>
<dbReference type="GO" id="GO:0042138">
    <property type="term" value="P:meiotic DNA double-strand break formation"/>
    <property type="evidence" value="ECO:0007669"/>
    <property type="project" value="TreeGrafter"/>
</dbReference>
<dbReference type="GO" id="GO:0007095">
    <property type="term" value="P:mitotic G2 DNA damage checkpoint signaling"/>
    <property type="evidence" value="ECO:0007669"/>
    <property type="project" value="TreeGrafter"/>
</dbReference>
<evidence type="ECO:0000313" key="1">
    <source>
        <dbReference type="EMBL" id="TVY91536.1"/>
    </source>
</evidence>
<comment type="caution">
    <text evidence="1">The sequence shown here is derived from an EMBL/GenBank/DDBJ whole genome shotgun (WGS) entry which is preliminary data.</text>
</comment>
<dbReference type="Proteomes" id="UP000315522">
    <property type="component" value="Unassembled WGS sequence"/>
</dbReference>
<dbReference type="SUPFAM" id="SSF56300">
    <property type="entry name" value="Metallo-dependent phosphatases"/>
    <property type="match status" value="1"/>
</dbReference>
<dbReference type="GO" id="GO:0097552">
    <property type="term" value="P:mitochondrial double-strand break repair via homologous recombination"/>
    <property type="evidence" value="ECO:0007669"/>
    <property type="project" value="TreeGrafter"/>
</dbReference>
<dbReference type="GO" id="GO:0000724">
    <property type="term" value="P:double-strand break repair via homologous recombination"/>
    <property type="evidence" value="ECO:0007669"/>
    <property type="project" value="TreeGrafter"/>
</dbReference>
<keyword evidence="2" id="KW-1185">Reference proteome</keyword>
<dbReference type="AlphaFoldDB" id="A0A559MF16"/>
<dbReference type="PANTHER" id="PTHR10139">
    <property type="entry name" value="DOUBLE-STRAND BREAK REPAIR PROTEIN MRE11"/>
    <property type="match status" value="1"/>
</dbReference>
<dbReference type="GO" id="GO:0035861">
    <property type="term" value="C:site of double-strand break"/>
    <property type="evidence" value="ECO:0007669"/>
    <property type="project" value="TreeGrafter"/>
</dbReference>
<gene>
    <name evidence="1" type="primary">mus-23_1</name>
    <name evidence="1" type="ORF">LAWI1_G001978</name>
</gene>
<accession>A0A559MF16</accession>
<dbReference type="PANTHER" id="PTHR10139:SF1">
    <property type="entry name" value="DOUBLE-STRAND BREAK REPAIR PROTEIN MRE11"/>
    <property type="match status" value="1"/>
</dbReference>
<name>A0A559MF16_9HELO</name>
<proteinExistence type="predicted"/>
<dbReference type="GO" id="GO:0000014">
    <property type="term" value="F:single-stranded DNA endodeoxyribonuclease activity"/>
    <property type="evidence" value="ECO:0007669"/>
    <property type="project" value="TreeGrafter"/>
</dbReference>